<dbReference type="InterPro" id="IPR010994">
    <property type="entry name" value="RuvA_2-like"/>
</dbReference>
<keyword evidence="2" id="KW-0472">Membrane</keyword>
<evidence type="ECO:0000313" key="5">
    <source>
        <dbReference type="Proteomes" id="UP000231382"/>
    </source>
</evidence>
<dbReference type="SMART" id="SM00278">
    <property type="entry name" value="HhH1"/>
    <property type="match status" value="2"/>
</dbReference>
<feature type="compositionally biased region" description="Low complexity" evidence="1">
    <location>
        <begin position="53"/>
        <end position="73"/>
    </location>
</feature>
<reference evidence="5" key="1">
    <citation type="submission" date="2017-09" db="EMBL/GenBank/DDBJ databases">
        <title>Depth-based differentiation of microbial function through sediment-hosted aquifers and enrichment of novel symbionts in the deep terrestrial subsurface.</title>
        <authorList>
            <person name="Probst A.J."/>
            <person name="Ladd B."/>
            <person name="Jarett J.K."/>
            <person name="Geller-Mcgrath D.E."/>
            <person name="Sieber C.M.K."/>
            <person name="Emerson J.B."/>
            <person name="Anantharaman K."/>
            <person name="Thomas B.C."/>
            <person name="Malmstrom R."/>
            <person name="Stieglmeier M."/>
            <person name="Klingl A."/>
            <person name="Woyke T."/>
            <person name="Ryan C.M."/>
            <person name="Banfield J.F."/>
        </authorList>
    </citation>
    <scope>NUCLEOTIDE SEQUENCE [LARGE SCALE GENOMIC DNA]</scope>
</reference>
<dbReference type="AlphaFoldDB" id="A0A2H0W7Q3"/>
<dbReference type="InterPro" id="IPR004509">
    <property type="entry name" value="Competence_ComEA_HhH"/>
</dbReference>
<dbReference type="SUPFAM" id="SSF47781">
    <property type="entry name" value="RuvA domain 2-like"/>
    <property type="match status" value="1"/>
</dbReference>
<comment type="caution">
    <text evidence="4">The sequence shown here is derived from an EMBL/GenBank/DDBJ whole genome shotgun (WGS) entry which is preliminary data.</text>
</comment>
<dbReference type="EMBL" id="PEZW01000003">
    <property type="protein sequence ID" value="PIS08044.1"/>
    <property type="molecule type" value="Genomic_DNA"/>
</dbReference>
<dbReference type="PANTHER" id="PTHR21180:SF32">
    <property type="entry name" value="ENDONUCLEASE_EXONUCLEASE_PHOSPHATASE FAMILY DOMAIN-CONTAINING PROTEIN 1"/>
    <property type="match status" value="1"/>
</dbReference>
<evidence type="ECO:0000256" key="2">
    <source>
        <dbReference type="SAM" id="Phobius"/>
    </source>
</evidence>
<dbReference type="Proteomes" id="UP000231382">
    <property type="component" value="Unassembled WGS sequence"/>
</dbReference>
<dbReference type="NCBIfam" id="TIGR00426">
    <property type="entry name" value="competence protein ComEA helix-hairpin-helix repeat region"/>
    <property type="match status" value="1"/>
</dbReference>
<dbReference type="Gene3D" id="1.10.150.280">
    <property type="entry name" value="AF1531-like domain"/>
    <property type="match status" value="1"/>
</dbReference>
<protein>
    <recommendedName>
        <fullName evidence="3">Helix-hairpin-helix DNA-binding motif class 1 domain-containing protein</fullName>
    </recommendedName>
</protein>
<dbReference type="GO" id="GO:0015628">
    <property type="term" value="P:protein secretion by the type II secretion system"/>
    <property type="evidence" value="ECO:0007669"/>
    <property type="project" value="TreeGrafter"/>
</dbReference>
<feature type="domain" description="Helix-hairpin-helix DNA-binding motif class 1" evidence="3">
    <location>
        <begin position="143"/>
        <end position="162"/>
    </location>
</feature>
<dbReference type="GO" id="GO:0006281">
    <property type="term" value="P:DNA repair"/>
    <property type="evidence" value="ECO:0007669"/>
    <property type="project" value="InterPro"/>
</dbReference>
<feature type="transmembrane region" description="Helical" evidence="2">
    <location>
        <begin position="12"/>
        <end position="29"/>
    </location>
</feature>
<keyword evidence="2" id="KW-1133">Transmembrane helix</keyword>
<accession>A0A2H0W7Q3</accession>
<dbReference type="InterPro" id="IPR051675">
    <property type="entry name" value="Endo/Exo/Phosphatase_dom_1"/>
</dbReference>
<keyword evidence="2" id="KW-0812">Transmembrane</keyword>
<dbReference type="GO" id="GO:0003677">
    <property type="term" value="F:DNA binding"/>
    <property type="evidence" value="ECO:0007669"/>
    <property type="project" value="InterPro"/>
</dbReference>
<gene>
    <name evidence="4" type="ORF">COT78_00320</name>
</gene>
<dbReference type="Pfam" id="PF12836">
    <property type="entry name" value="HHH_3"/>
    <property type="match status" value="1"/>
</dbReference>
<dbReference type="PANTHER" id="PTHR21180">
    <property type="entry name" value="ENDONUCLEASE/EXONUCLEASE/PHOSPHATASE FAMILY DOMAIN-CONTAINING PROTEIN 1"/>
    <property type="match status" value="1"/>
</dbReference>
<dbReference type="InterPro" id="IPR003583">
    <property type="entry name" value="Hlx-hairpin-Hlx_DNA-bd_motif"/>
</dbReference>
<proteinExistence type="predicted"/>
<name>A0A2H0W7Q3_9BACT</name>
<evidence type="ECO:0000256" key="1">
    <source>
        <dbReference type="SAM" id="MobiDB-lite"/>
    </source>
</evidence>
<sequence>MGAFVERYRYLIGSILLVLILAGAMFLLWREDKWKPQLNSRLDKIQAEIESMSTTTGRSSSADSADSQSVDPSEIIDSSGEGDAGAVAGASTKSISTESISSEGQIKSSNVSASVGSSSSSSTSSTAKSAVVYPININTANVTLLDELSGIGPSKAQAIIDYRESHGGFKSISEINNVKGIGDATYDKIKGYICVN</sequence>
<evidence type="ECO:0000313" key="4">
    <source>
        <dbReference type="EMBL" id="PIS08044.1"/>
    </source>
</evidence>
<feature type="region of interest" description="Disordered" evidence="1">
    <location>
        <begin position="52"/>
        <end position="88"/>
    </location>
</feature>
<feature type="domain" description="Helix-hairpin-helix DNA-binding motif class 1" evidence="3">
    <location>
        <begin position="173"/>
        <end position="192"/>
    </location>
</feature>
<evidence type="ECO:0000259" key="3">
    <source>
        <dbReference type="SMART" id="SM00278"/>
    </source>
</evidence>
<organism evidence="4 5">
    <name type="scientific">Candidatus Berkelbacteria bacterium CG10_big_fil_rev_8_21_14_0_10_43_13</name>
    <dbReference type="NCBI Taxonomy" id="1974514"/>
    <lineage>
        <taxon>Bacteria</taxon>
        <taxon>Candidatus Berkelbacteria</taxon>
    </lineage>
</organism>
<dbReference type="GO" id="GO:0015627">
    <property type="term" value="C:type II protein secretion system complex"/>
    <property type="evidence" value="ECO:0007669"/>
    <property type="project" value="TreeGrafter"/>
</dbReference>